<feature type="domain" description="NAA35-like TPR repeats" evidence="1">
    <location>
        <begin position="185"/>
        <end position="569"/>
    </location>
</feature>
<keyword evidence="3" id="KW-1185">Reference proteome</keyword>
<evidence type="ECO:0000313" key="2">
    <source>
        <dbReference type="EMBL" id="CAD2221665.1"/>
    </source>
</evidence>
<dbReference type="InterPro" id="IPR007244">
    <property type="entry name" value="Naa35_N"/>
</dbReference>
<dbReference type="Pfam" id="PF25789">
    <property type="entry name" value="TPR_NAA35"/>
    <property type="match status" value="1"/>
</dbReference>
<dbReference type="OrthoDB" id="269405at2759"/>
<dbReference type="PANTHER" id="PTHR21373:SF0">
    <property type="entry name" value="N-ALPHA-ACETYLTRANSFERASE 35, NATC AUXILIARY SUBUNIT"/>
    <property type="match status" value="1"/>
</dbReference>
<name>A0A7G2CQA9_9TRYP</name>
<dbReference type="EMBL" id="LR877166">
    <property type="protein sequence ID" value="CAD2221665.1"/>
    <property type="molecule type" value="Genomic_DNA"/>
</dbReference>
<dbReference type="InterPro" id="IPR057982">
    <property type="entry name" value="TPR_NAA35"/>
</dbReference>
<dbReference type="VEuPathDB" id="TriTrypDB:ADEAN_000919700"/>
<dbReference type="GO" id="GO:0031417">
    <property type="term" value="C:NatC complex"/>
    <property type="evidence" value="ECO:0007669"/>
    <property type="project" value="InterPro"/>
</dbReference>
<gene>
    <name evidence="2" type="ORF">ADEAN_000919700</name>
</gene>
<organism evidence="2 3">
    <name type="scientific">Angomonas deanei</name>
    <dbReference type="NCBI Taxonomy" id="59799"/>
    <lineage>
        <taxon>Eukaryota</taxon>
        <taxon>Discoba</taxon>
        <taxon>Euglenozoa</taxon>
        <taxon>Kinetoplastea</taxon>
        <taxon>Metakinetoplastina</taxon>
        <taxon>Trypanosomatida</taxon>
        <taxon>Trypanosomatidae</taxon>
        <taxon>Strigomonadinae</taxon>
        <taxon>Angomonas</taxon>
    </lineage>
</organism>
<accession>A0A7G2CQA9</accession>
<evidence type="ECO:0000259" key="1">
    <source>
        <dbReference type="Pfam" id="PF25789"/>
    </source>
</evidence>
<dbReference type="PANTHER" id="PTHR21373">
    <property type="entry name" value="GLUCOSE REPRESSIBLE PROTEIN MAK10"/>
    <property type="match status" value="1"/>
</dbReference>
<dbReference type="AlphaFoldDB" id="A0A7G2CQA9"/>
<evidence type="ECO:0000313" key="3">
    <source>
        <dbReference type="Proteomes" id="UP000515908"/>
    </source>
</evidence>
<reference evidence="2 3" key="1">
    <citation type="submission" date="2020-08" db="EMBL/GenBank/DDBJ databases">
        <authorList>
            <person name="Newling K."/>
            <person name="Davey J."/>
            <person name="Forrester S."/>
        </authorList>
    </citation>
    <scope>NUCLEOTIDE SEQUENCE [LARGE SCALE GENOMIC DNA]</scope>
    <source>
        <strain evidence="3">Crithidia deanei Carvalho (ATCC PRA-265)</strain>
    </source>
</reference>
<protein>
    <recommendedName>
        <fullName evidence="1">NAA35-like TPR repeats domain-containing protein</fullName>
    </recommendedName>
</protein>
<proteinExistence type="predicted"/>
<dbReference type="Proteomes" id="UP000515908">
    <property type="component" value="Chromosome 22"/>
</dbReference>
<sequence>MEVLKAQNPLLHLYCRAVLRTVSTIMKPVFATTIRSDEEYSYPPPELERVMEEEITSESDEAFLATLQKAVEENEKAGKKLIASRLQLRVLLLSALNTLIGVKRRSDLEKGTQLCEEALTLWSSAVFDRTADPAVPEKFCREQEMQHWVSVLTPNRPIPTPSYKEVREAYLEMLRQMKQFAILLELHSLQEVTEYVESVGASKTLLHVRAILIIILFCKDYNESFLFGLPLPQQILSQLAKEYGAPLYLKVYEGDETMTEAVTRYRIHKLSDPSKLTPAQYAYFKEETRDAIRKWTDEACKNYLLHIETMLCNRGLTHQRLLKSFYGFSQFQERSYACDMNIFLASLPGVDLSGNKEEDGKNLETEFVKSATVLTLYANAYIFRAMELVLRLGYELDLYTQGEQIAVLWYLNFTLRAQTENFNTLYLQNNVSGVLSHIPETRVNKRTGLPVHNVALTTRVAGLIDPVNTVKLEALRSLTDAIFISSNLFEFKKLINLTDGPDGALITPENVFNHRFLKYFGLIRSPPFASYKRCVAAKIDFVQEEKDLLLYATRSSELAQQAVSKIKTVINGAALQGTQRQIILKNTLEELERTAVTTAASLAAFAAVCEEQEKDIAEKYVSRVERPGDKSLVCFSFRKKQ</sequence>